<evidence type="ECO:0000313" key="3">
    <source>
        <dbReference type="Proteomes" id="UP001207742"/>
    </source>
</evidence>
<organism evidence="2 3">
    <name type="scientific">Chitinophaga nivalis</name>
    <dbReference type="NCBI Taxonomy" id="2991709"/>
    <lineage>
        <taxon>Bacteria</taxon>
        <taxon>Pseudomonadati</taxon>
        <taxon>Bacteroidota</taxon>
        <taxon>Chitinophagia</taxon>
        <taxon>Chitinophagales</taxon>
        <taxon>Chitinophagaceae</taxon>
        <taxon>Chitinophaga</taxon>
    </lineage>
</organism>
<comment type="caution">
    <text evidence="2">The sequence shown here is derived from an EMBL/GenBank/DDBJ whole genome shotgun (WGS) entry which is preliminary data.</text>
</comment>
<protein>
    <submittedName>
        <fullName evidence="2">Uncharacterized protein</fullName>
    </submittedName>
</protein>
<evidence type="ECO:0000313" key="2">
    <source>
        <dbReference type="EMBL" id="MCW3488329.1"/>
    </source>
</evidence>
<sequence length="197" mass="21762">MSSFFRVCSTLIIAAVLYLPSQAQTNTFEVRIANHAVGTIEASRKINGAAKNIVIKTRIQTILAKITSDINNEYHNNVLSVSKSSRISGKSGEDKQTTTHRNGKDYTIVLNGNRSVISDAVIEECVADLYFAEPKSVSRVFSEAQGRFLALKAVGNGQYELVMPEGKKNIYKYENGTLVQVEVNHTFGKALFVKNDR</sequence>
<keyword evidence="3" id="KW-1185">Reference proteome</keyword>
<reference evidence="2 3" key="1">
    <citation type="submission" date="2022-10" db="EMBL/GenBank/DDBJ databases">
        <title>Chitinophaga nivalis PC15 sp. nov., isolated from Pyeongchang county, South Korea.</title>
        <authorList>
            <person name="Trinh H.N."/>
        </authorList>
    </citation>
    <scope>NUCLEOTIDE SEQUENCE [LARGE SCALE GENOMIC DNA]</scope>
    <source>
        <strain evidence="2 3">PC14</strain>
    </source>
</reference>
<dbReference type="Proteomes" id="UP001207742">
    <property type="component" value="Unassembled WGS sequence"/>
</dbReference>
<name>A0ABT3IWH5_9BACT</name>
<evidence type="ECO:0000256" key="1">
    <source>
        <dbReference type="SAM" id="SignalP"/>
    </source>
</evidence>
<dbReference type="RefSeq" id="WP_264735131.1">
    <property type="nucleotide sequence ID" value="NZ_JAPDNR010000001.1"/>
</dbReference>
<feature type="chain" id="PRO_5046585882" evidence="1">
    <location>
        <begin position="24"/>
        <end position="197"/>
    </location>
</feature>
<proteinExistence type="predicted"/>
<gene>
    <name evidence="2" type="ORF">OL497_30835</name>
</gene>
<accession>A0ABT3IWH5</accession>
<dbReference type="Pfam" id="PF19630">
    <property type="entry name" value="DUF6134"/>
    <property type="match status" value="1"/>
</dbReference>
<dbReference type="InterPro" id="IPR045767">
    <property type="entry name" value="DUF6134"/>
</dbReference>
<keyword evidence="1" id="KW-0732">Signal</keyword>
<feature type="signal peptide" evidence="1">
    <location>
        <begin position="1"/>
        <end position="23"/>
    </location>
</feature>
<dbReference type="EMBL" id="JAPDNS010000002">
    <property type="protein sequence ID" value="MCW3488329.1"/>
    <property type="molecule type" value="Genomic_DNA"/>
</dbReference>